<dbReference type="STRING" id="1076935.U4L4A8"/>
<dbReference type="SMART" id="SM00494">
    <property type="entry name" value="ChtBD2"/>
    <property type="match status" value="1"/>
</dbReference>
<dbReference type="Gene3D" id="2.170.140.10">
    <property type="entry name" value="Chitin binding domain"/>
    <property type="match status" value="1"/>
</dbReference>
<sequence>MQFSTIVSVLALTATALGAAVEKRSPVGTCPQWRDDAHWLLEDANDCTVFYKCDRSGPVKIACPQGLHFDIRQNWCDYPERAQCNKAIQ</sequence>
<proteinExistence type="predicted"/>
<evidence type="ECO:0000313" key="3">
    <source>
        <dbReference type="EMBL" id="CCX07133.1"/>
    </source>
</evidence>
<dbReference type="GO" id="GO:0008061">
    <property type="term" value="F:chitin binding"/>
    <property type="evidence" value="ECO:0007669"/>
    <property type="project" value="InterPro"/>
</dbReference>
<accession>U4L4A8</accession>
<dbReference type="GO" id="GO:0005576">
    <property type="term" value="C:extracellular region"/>
    <property type="evidence" value="ECO:0007669"/>
    <property type="project" value="InterPro"/>
</dbReference>
<reference evidence="3 4" key="1">
    <citation type="journal article" date="2013" name="PLoS Genet.">
        <title>The genome and development-dependent transcriptomes of Pyronema confluens: a window into fungal evolution.</title>
        <authorList>
            <person name="Traeger S."/>
            <person name="Altegoer F."/>
            <person name="Freitag M."/>
            <person name="Gabaldon T."/>
            <person name="Kempken F."/>
            <person name="Kumar A."/>
            <person name="Marcet-Houben M."/>
            <person name="Poggeler S."/>
            <person name="Stajich J.E."/>
            <person name="Nowrousian M."/>
        </authorList>
    </citation>
    <scope>NUCLEOTIDE SEQUENCE [LARGE SCALE GENOMIC DNA]</scope>
    <source>
        <strain evidence="4">CBS 100304</strain>
        <tissue evidence="3">Vegetative mycelium</tissue>
    </source>
</reference>
<protein>
    <submittedName>
        <fullName evidence="3">Similar to Peritrophin-1 acc. no. O76217</fullName>
    </submittedName>
</protein>
<evidence type="ECO:0000259" key="2">
    <source>
        <dbReference type="PROSITE" id="PS50940"/>
    </source>
</evidence>
<feature type="chain" id="PRO_5004651890" evidence="1">
    <location>
        <begin position="19"/>
        <end position="89"/>
    </location>
</feature>
<dbReference type="OrthoDB" id="2304619at2759"/>
<dbReference type="SUPFAM" id="SSF57625">
    <property type="entry name" value="Invertebrate chitin-binding proteins"/>
    <property type="match status" value="1"/>
</dbReference>
<dbReference type="Proteomes" id="UP000018144">
    <property type="component" value="Unassembled WGS sequence"/>
</dbReference>
<name>U4L4A8_PYROM</name>
<dbReference type="AlphaFoldDB" id="U4L4A8"/>
<dbReference type="InterPro" id="IPR036508">
    <property type="entry name" value="Chitin-bd_dom_sf"/>
</dbReference>
<gene>
    <name evidence="3" type="ORF">PCON_06720</name>
</gene>
<organism evidence="3 4">
    <name type="scientific">Pyronema omphalodes (strain CBS 100304)</name>
    <name type="common">Pyronema confluens</name>
    <dbReference type="NCBI Taxonomy" id="1076935"/>
    <lineage>
        <taxon>Eukaryota</taxon>
        <taxon>Fungi</taxon>
        <taxon>Dikarya</taxon>
        <taxon>Ascomycota</taxon>
        <taxon>Pezizomycotina</taxon>
        <taxon>Pezizomycetes</taxon>
        <taxon>Pezizales</taxon>
        <taxon>Pyronemataceae</taxon>
        <taxon>Pyronema</taxon>
    </lineage>
</organism>
<dbReference type="PROSITE" id="PS50940">
    <property type="entry name" value="CHIT_BIND_II"/>
    <property type="match status" value="1"/>
</dbReference>
<evidence type="ECO:0000256" key="1">
    <source>
        <dbReference type="SAM" id="SignalP"/>
    </source>
</evidence>
<feature type="domain" description="Chitin-binding type-2" evidence="2">
    <location>
        <begin position="27"/>
        <end position="86"/>
    </location>
</feature>
<dbReference type="Pfam" id="PF01607">
    <property type="entry name" value="CBM_14"/>
    <property type="match status" value="1"/>
</dbReference>
<dbReference type="EMBL" id="HF935333">
    <property type="protein sequence ID" value="CCX07133.1"/>
    <property type="molecule type" value="Genomic_DNA"/>
</dbReference>
<keyword evidence="4" id="KW-1185">Reference proteome</keyword>
<evidence type="ECO:0000313" key="4">
    <source>
        <dbReference type="Proteomes" id="UP000018144"/>
    </source>
</evidence>
<keyword evidence="1" id="KW-0732">Signal</keyword>
<dbReference type="InterPro" id="IPR002557">
    <property type="entry name" value="Chitin-bd_dom"/>
</dbReference>
<feature type="signal peptide" evidence="1">
    <location>
        <begin position="1"/>
        <end position="18"/>
    </location>
</feature>